<accession>A0A4Q7N073</accession>
<comment type="caution">
    <text evidence="2">The sequence shown here is derived from an EMBL/GenBank/DDBJ whole genome shotgun (WGS) entry which is preliminary data.</text>
</comment>
<evidence type="ECO:0000313" key="3">
    <source>
        <dbReference type="Proteomes" id="UP000293874"/>
    </source>
</evidence>
<dbReference type="Proteomes" id="UP000293874">
    <property type="component" value="Unassembled WGS sequence"/>
</dbReference>
<dbReference type="AlphaFoldDB" id="A0A4Q7N073"/>
<dbReference type="InterPro" id="IPR006016">
    <property type="entry name" value="UspA"/>
</dbReference>
<organism evidence="2 3">
    <name type="scientific">Pseudobacter ginsenosidimutans</name>
    <dbReference type="NCBI Taxonomy" id="661488"/>
    <lineage>
        <taxon>Bacteria</taxon>
        <taxon>Pseudomonadati</taxon>
        <taxon>Bacteroidota</taxon>
        <taxon>Chitinophagia</taxon>
        <taxon>Chitinophagales</taxon>
        <taxon>Chitinophagaceae</taxon>
        <taxon>Pseudobacter</taxon>
    </lineage>
</organism>
<evidence type="ECO:0000313" key="2">
    <source>
        <dbReference type="EMBL" id="RZS74967.1"/>
    </source>
</evidence>
<keyword evidence="3" id="KW-1185">Reference proteome</keyword>
<dbReference type="CDD" id="cd00293">
    <property type="entry name" value="USP-like"/>
    <property type="match status" value="1"/>
</dbReference>
<reference evidence="2 3" key="1">
    <citation type="submission" date="2019-02" db="EMBL/GenBank/DDBJ databases">
        <title>Genomic Encyclopedia of Type Strains, Phase IV (KMG-IV): sequencing the most valuable type-strain genomes for metagenomic binning, comparative biology and taxonomic classification.</title>
        <authorList>
            <person name="Goeker M."/>
        </authorList>
    </citation>
    <scope>NUCLEOTIDE SEQUENCE [LARGE SCALE GENOMIC DNA]</scope>
    <source>
        <strain evidence="2 3">DSM 18116</strain>
    </source>
</reference>
<dbReference type="Pfam" id="PF00582">
    <property type="entry name" value="Usp"/>
    <property type="match status" value="1"/>
</dbReference>
<evidence type="ECO:0000259" key="1">
    <source>
        <dbReference type="Pfam" id="PF00582"/>
    </source>
</evidence>
<protein>
    <submittedName>
        <fullName evidence="2">Universal stress protein family protein</fullName>
    </submittedName>
</protein>
<dbReference type="Gene3D" id="3.40.50.12370">
    <property type="match status" value="1"/>
</dbReference>
<sequence>MSTVIVITNLTDSSQHALEYACSLQQDAPGRIILFHFFSFSAGFAGEGASMAVLNDVYQQEEALVKPGIEKVKERFPGFEFETRVVAGNFEDALLEEIVLSEASLVITGAEGDYDEFLSWDNQVLKLFTNLPVPVIIVPAQIRFSRVQNLAFACNYRVDDPDGPAGILRKLRELWHCRIHLVYVNKDGRPATEAEKATQQSWQDALQRFDVLFHELNGADAARAVDSFCQEQLIDLLAIRPHRHGIWDNLFGMNNTREFAHLNSVPVLALRAGRNS</sequence>
<name>A0A4Q7N073_9BACT</name>
<dbReference type="EMBL" id="SGXA01000001">
    <property type="protein sequence ID" value="RZS74967.1"/>
    <property type="molecule type" value="Genomic_DNA"/>
</dbReference>
<gene>
    <name evidence="2" type="ORF">EV199_0819</name>
</gene>
<dbReference type="SUPFAM" id="SSF52402">
    <property type="entry name" value="Adenine nucleotide alpha hydrolases-like"/>
    <property type="match status" value="2"/>
</dbReference>
<feature type="domain" description="UspA" evidence="1">
    <location>
        <begin position="3"/>
        <end position="139"/>
    </location>
</feature>
<dbReference type="RefSeq" id="WP_130539385.1">
    <property type="nucleotide sequence ID" value="NZ_SGXA01000001.1"/>
</dbReference>
<proteinExistence type="predicted"/>